<evidence type="ECO:0000256" key="1">
    <source>
        <dbReference type="SAM" id="SignalP"/>
    </source>
</evidence>
<proteinExistence type="predicted"/>
<name>A0A7G2E3I1_ARATH</name>
<sequence>MEAPTPLLLLFLLSNTTFFTKSGGEDGRTMLNLAKSFNPCRQIDLPPPISANHVAYTVVFVFQKYIMGS</sequence>
<accession>A0A7G2E3I1</accession>
<reference evidence="2 3" key="1">
    <citation type="submission" date="2020-09" db="EMBL/GenBank/DDBJ databases">
        <authorList>
            <person name="Ashkenazy H."/>
        </authorList>
    </citation>
    <scope>NUCLEOTIDE SEQUENCE [LARGE SCALE GENOMIC DNA]</scope>
    <source>
        <strain evidence="3">cv. Cdm-0</strain>
    </source>
</reference>
<gene>
    <name evidence="2" type="ORF">AT9943_LOCUS3553</name>
</gene>
<evidence type="ECO:0000313" key="2">
    <source>
        <dbReference type="EMBL" id="CAD5315165.1"/>
    </source>
</evidence>
<protein>
    <submittedName>
        <fullName evidence="2">(thale cress) hypothetical protein</fullName>
    </submittedName>
</protein>
<keyword evidence="1" id="KW-0732">Signal</keyword>
<dbReference type="AlphaFoldDB" id="A0A7G2E3I1"/>
<dbReference type="Proteomes" id="UP000516314">
    <property type="component" value="Chromosome 1"/>
</dbReference>
<feature type="signal peptide" evidence="1">
    <location>
        <begin position="1"/>
        <end position="24"/>
    </location>
</feature>
<feature type="chain" id="PRO_5028998534" evidence="1">
    <location>
        <begin position="25"/>
        <end position="69"/>
    </location>
</feature>
<evidence type="ECO:0000313" key="3">
    <source>
        <dbReference type="Proteomes" id="UP000516314"/>
    </source>
</evidence>
<organism evidence="2 3">
    <name type="scientific">Arabidopsis thaliana</name>
    <name type="common">Mouse-ear cress</name>
    <dbReference type="NCBI Taxonomy" id="3702"/>
    <lineage>
        <taxon>Eukaryota</taxon>
        <taxon>Viridiplantae</taxon>
        <taxon>Streptophyta</taxon>
        <taxon>Embryophyta</taxon>
        <taxon>Tracheophyta</taxon>
        <taxon>Spermatophyta</taxon>
        <taxon>Magnoliopsida</taxon>
        <taxon>eudicotyledons</taxon>
        <taxon>Gunneridae</taxon>
        <taxon>Pentapetalae</taxon>
        <taxon>rosids</taxon>
        <taxon>malvids</taxon>
        <taxon>Brassicales</taxon>
        <taxon>Brassicaceae</taxon>
        <taxon>Camelineae</taxon>
        <taxon>Arabidopsis</taxon>
    </lineage>
</organism>
<dbReference type="EMBL" id="LR881466">
    <property type="protein sequence ID" value="CAD5315165.1"/>
    <property type="molecule type" value="Genomic_DNA"/>
</dbReference>